<proteinExistence type="predicted"/>
<evidence type="ECO:0000256" key="1">
    <source>
        <dbReference type="SAM" id="MobiDB-lite"/>
    </source>
</evidence>
<keyword evidence="3" id="KW-1185">Reference proteome</keyword>
<dbReference type="EMBL" id="JAVDWE010000016">
    <property type="protein sequence ID" value="MDR7096822.1"/>
    <property type="molecule type" value="Genomic_DNA"/>
</dbReference>
<evidence type="ECO:0008006" key="4">
    <source>
        <dbReference type="Google" id="ProtNLM"/>
    </source>
</evidence>
<reference evidence="2 3" key="1">
    <citation type="submission" date="2023-07" db="EMBL/GenBank/DDBJ databases">
        <title>Sorghum-associated microbial communities from plants grown in Nebraska, USA.</title>
        <authorList>
            <person name="Schachtman D."/>
        </authorList>
    </citation>
    <scope>NUCLEOTIDE SEQUENCE [LARGE SCALE GENOMIC DNA]</scope>
    <source>
        <strain evidence="2 3">BE240</strain>
    </source>
</reference>
<name>A0ABU1VH63_9BURK</name>
<organism evidence="2 3">
    <name type="scientific">Hydrogenophaga laconesensis</name>
    <dbReference type="NCBI Taxonomy" id="1805971"/>
    <lineage>
        <taxon>Bacteria</taxon>
        <taxon>Pseudomonadati</taxon>
        <taxon>Pseudomonadota</taxon>
        <taxon>Betaproteobacteria</taxon>
        <taxon>Burkholderiales</taxon>
        <taxon>Comamonadaceae</taxon>
        <taxon>Hydrogenophaga</taxon>
    </lineage>
</organism>
<feature type="region of interest" description="Disordered" evidence="1">
    <location>
        <begin position="246"/>
        <end position="271"/>
    </location>
</feature>
<sequence>MDELTVQHVTPTTQALLRWWFEPRDRADSGGFLGGQRQVLLPAITAHEALDMAAPEPNRPAHRLALADAETQLHALLALLIWQLLNHLDARAAGRADPRFTDQFVLVASDAGTRTRLLCALCGTPAPDHPGGRDFDRSDLARLAPLLIPAERHAEVLGFARAHAGEGEEHLRKTAHESVIAITDDRLEALECMARLPNAMLFDDETRPPYRDLLEDLTIGPAWRRQLRRFASTRNGHGAQVVFTHPTHGDGRHRYVVSGSGSSQAAGPVRR</sequence>
<gene>
    <name evidence="2" type="ORF">J2X09_004579</name>
</gene>
<protein>
    <recommendedName>
        <fullName evidence="4">DUF924 domain-containing protein</fullName>
    </recommendedName>
</protein>
<dbReference type="RefSeq" id="WP_204734472.1">
    <property type="nucleotide sequence ID" value="NZ_JAVDWE010000016.1"/>
</dbReference>
<evidence type="ECO:0000313" key="2">
    <source>
        <dbReference type="EMBL" id="MDR7096822.1"/>
    </source>
</evidence>
<evidence type="ECO:0000313" key="3">
    <source>
        <dbReference type="Proteomes" id="UP001265550"/>
    </source>
</evidence>
<accession>A0ABU1VH63</accession>
<comment type="caution">
    <text evidence="2">The sequence shown here is derived from an EMBL/GenBank/DDBJ whole genome shotgun (WGS) entry which is preliminary data.</text>
</comment>
<dbReference type="Proteomes" id="UP001265550">
    <property type="component" value="Unassembled WGS sequence"/>
</dbReference>